<dbReference type="Pfam" id="PF00319">
    <property type="entry name" value="SRF-TF"/>
    <property type="match status" value="1"/>
</dbReference>
<dbReference type="InterPro" id="IPR002100">
    <property type="entry name" value="TF_MADSbox"/>
</dbReference>
<comment type="subcellular location">
    <subcellularLocation>
        <location evidence="1">Nucleus</location>
    </subcellularLocation>
</comment>
<keyword evidence="5" id="KW-0539">Nucleus</keyword>
<evidence type="ECO:0000259" key="6">
    <source>
        <dbReference type="PROSITE" id="PS50066"/>
    </source>
</evidence>
<accession>A0AAW2MVK5</accession>
<dbReference type="InterPro" id="IPR033896">
    <property type="entry name" value="MEF2-like_N"/>
</dbReference>
<dbReference type="PRINTS" id="PR00404">
    <property type="entry name" value="MADSDOMAIN"/>
</dbReference>
<reference evidence="7" key="2">
    <citation type="journal article" date="2024" name="Plant">
        <title>Genomic evolution and insights into agronomic trait innovations of Sesamum species.</title>
        <authorList>
            <person name="Miao H."/>
            <person name="Wang L."/>
            <person name="Qu L."/>
            <person name="Liu H."/>
            <person name="Sun Y."/>
            <person name="Le M."/>
            <person name="Wang Q."/>
            <person name="Wei S."/>
            <person name="Zheng Y."/>
            <person name="Lin W."/>
            <person name="Duan Y."/>
            <person name="Cao H."/>
            <person name="Xiong S."/>
            <person name="Wang X."/>
            <person name="Wei L."/>
            <person name="Li C."/>
            <person name="Ma Q."/>
            <person name="Ju M."/>
            <person name="Zhao R."/>
            <person name="Li G."/>
            <person name="Mu C."/>
            <person name="Tian Q."/>
            <person name="Mei H."/>
            <person name="Zhang T."/>
            <person name="Gao T."/>
            <person name="Zhang H."/>
        </authorList>
    </citation>
    <scope>NUCLEOTIDE SEQUENCE</scope>
    <source>
        <strain evidence="7">G02</strain>
    </source>
</reference>
<dbReference type="GO" id="GO:0005634">
    <property type="term" value="C:nucleus"/>
    <property type="evidence" value="ECO:0007669"/>
    <property type="project" value="UniProtKB-SubCell"/>
</dbReference>
<dbReference type="PROSITE" id="PS50066">
    <property type="entry name" value="MADS_BOX_2"/>
    <property type="match status" value="1"/>
</dbReference>
<evidence type="ECO:0000256" key="1">
    <source>
        <dbReference type="ARBA" id="ARBA00004123"/>
    </source>
</evidence>
<reference evidence="7" key="1">
    <citation type="submission" date="2020-06" db="EMBL/GenBank/DDBJ databases">
        <authorList>
            <person name="Li T."/>
            <person name="Hu X."/>
            <person name="Zhang T."/>
            <person name="Song X."/>
            <person name="Zhang H."/>
            <person name="Dai N."/>
            <person name="Sheng W."/>
            <person name="Hou X."/>
            <person name="Wei L."/>
        </authorList>
    </citation>
    <scope>NUCLEOTIDE SEQUENCE</scope>
    <source>
        <strain evidence="7">G02</strain>
        <tissue evidence="7">Leaf</tissue>
    </source>
</reference>
<dbReference type="GO" id="GO:0046983">
    <property type="term" value="F:protein dimerization activity"/>
    <property type="evidence" value="ECO:0007669"/>
    <property type="project" value="InterPro"/>
</dbReference>
<evidence type="ECO:0000313" key="7">
    <source>
        <dbReference type="EMBL" id="KAL0334983.1"/>
    </source>
</evidence>
<dbReference type="SMART" id="SM00432">
    <property type="entry name" value="MADS"/>
    <property type="match status" value="1"/>
</dbReference>
<keyword evidence="2" id="KW-0805">Transcription regulation</keyword>
<keyword evidence="3" id="KW-0238">DNA-binding</keyword>
<dbReference type="GO" id="GO:0045944">
    <property type="term" value="P:positive regulation of transcription by RNA polymerase II"/>
    <property type="evidence" value="ECO:0007669"/>
    <property type="project" value="InterPro"/>
</dbReference>
<proteinExistence type="predicted"/>
<keyword evidence="4" id="KW-0804">Transcription</keyword>
<dbReference type="PANTHER" id="PTHR11945">
    <property type="entry name" value="MADS BOX PROTEIN"/>
    <property type="match status" value="1"/>
</dbReference>
<sequence>MSSSNQAAPKKSKGRQKVNMVKMENESNLQVTFSKRRAGLFKKASELCTLCGSEAAIVVFSPANKVYCFGHPNVKLVLDRFAAGVAPSTANDQLIFEAHRNSNIRELNLELTQVESMLRAERMRGEEIDLIRKTGQMQNWFPESFDEFNFAQLCALKESITNFKKDFDVKMQKDMSSLANQLPSYYPPPARKMENPRVFSLGADADIGHFAPFNAQLSLGTSNNLSPYAHGGIEFSNRGLFAHGDTHSSSLAKVSNDPTMTNNTSTLISCDYLRASTSLSSNVFFADGHGRSSSDLPIDPTTFENRDVNNASSGFNIGFGPRLF</sequence>
<dbReference type="SUPFAM" id="SSF55455">
    <property type="entry name" value="SRF-like"/>
    <property type="match status" value="1"/>
</dbReference>
<evidence type="ECO:0000256" key="2">
    <source>
        <dbReference type="ARBA" id="ARBA00023015"/>
    </source>
</evidence>
<dbReference type="PANTHER" id="PTHR11945:SF776">
    <property type="entry name" value="AGAMOUS-LIKE 50-RELATED"/>
    <property type="match status" value="1"/>
</dbReference>
<dbReference type="FunFam" id="3.40.1810.10:FF:000006">
    <property type="entry name" value="Agamous-like MADS-box protein AGL62"/>
    <property type="match status" value="1"/>
</dbReference>
<name>A0AAW2MVK5_SESRA</name>
<feature type="domain" description="MADS-box" evidence="6">
    <location>
        <begin position="13"/>
        <end position="73"/>
    </location>
</feature>
<protein>
    <submittedName>
        <fullName evidence="7">Agamous-like MADS-box protein</fullName>
    </submittedName>
</protein>
<evidence type="ECO:0000256" key="3">
    <source>
        <dbReference type="ARBA" id="ARBA00023125"/>
    </source>
</evidence>
<organism evidence="7">
    <name type="scientific">Sesamum radiatum</name>
    <name type="common">Black benniseed</name>
    <dbReference type="NCBI Taxonomy" id="300843"/>
    <lineage>
        <taxon>Eukaryota</taxon>
        <taxon>Viridiplantae</taxon>
        <taxon>Streptophyta</taxon>
        <taxon>Embryophyta</taxon>
        <taxon>Tracheophyta</taxon>
        <taxon>Spermatophyta</taxon>
        <taxon>Magnoliopsida</taxon>
        <taxon>eudicotyledons</taxon>
        <taxon>Gunneridae</taxon>
        <taxon>Pentapetalae</taxon>
        <taxon>asterids</taxon>
        <taxon>lamiids</taxon>
        <taxon>Lamiales</taxon>
        <taxon>Pedaliaceae</taxon>
        <taxon>Sesamum</taxon>
    </lineage>
</organism>
<dbReference type="CDD" id="cd00265">
    <property type="entry name" value="MADS_MEF2_like"/>
    <property type="match status" value="1"/>
</dbReference>
<dbReference type="AlphaFoldDB" id="A0AAW2MVK5"/>
<evidence type="ECO:0000256" key="4">
    <source>
        <dbReference type="ARBA" id="ARBA00023163"/>
    </source>
</evidence>
<dbReference type="Gene3D" id="3.40.1810.10">
    <property type="entry name" value="Transcription factor, MADS-box"/>
    <property type="match status" value="1"/>
</dbReference>
<dbReference type="InterPro" id="IPR036879">
    <property type="entry name" value="TF_MADSbox_sf"/>
</dbReference>
<dbReference type="EMBL" id="JACGWJ010000021">
    <property type="protein sequence ID" value="KAL0334983.1"/>
    <property type="molecule type" value="Genomic_DNA"/>
</dbReference>
<gene>
    <name evidence="7" type="ORF">Sradi_4710200</name>
</gene>
<evidence type="ECO:0000256" key="5">
    <source>
        <dbReference type="ARBA" id="ARBA00023242"/>
    </source>
</evidence>
<dbReference type="GO" id="GO:0000981">
    <property type="term" value="F:DNA-binding transcription factor activity, RNA polymerase II-specific"/>
    <property type="evidence" value="ECO:0007669"/>
    <property type="project" value="TreeGrafter"/>
</dbReference>
<comment type="caution">
    <text evidence="7">The sequence shown here is derived from an EMBL/GenBank/DDBJ whole genome shotgun (WGS) entry which is preliminary data.</text>
</comment>
<dbReference type="GO" id="GO:0000978">
    <property type="term" value="F:RNA polymerase II cis-regulatory region sequence-specific DNA binding"/>
    <property type="evidence" value="ECO:0007669"/>
    <property type="project" value="TreeGrafter"/>
</dbReference>